<name>A0A915YI02_9BACT</name>
<gene>
    <name evidence="1" type="ORF">AsAng_0041470</name>
</gene>
<dbReference type="KEGG" id="aup:AsAng_0041470"/>
<evidence type="ECO:0000313" key="1">
    <source>
        <dbReference type="EMBL" id="BDS13410.1"/>
    </source>
</evidence>
<proteinExistence type="predicted"/>
<dbReference type="RefSeq" id="WP_264788684.1">
    <property type="nucleotide sequence ID" value="NZ_AP026867.1"/>
</dbReference>
<dbReference type="AlphaFoldDB" id="A0A915YI02"/>
<dbReference type="Proteomes" id="UP001060919">
    <property type="component" value="Chromosome"/>
</dbReference>
<reference evidence="1" key="1">
    <citation type="submission" date="2022-09" db="EMBL/GenBank/DDBJ databases">
        <title>Aureispira anguillicida sp. nov., isolated from Leptocephalus of Japanese eel Anguilla japonica.</title>
        <authorList>
            <person name="Yuasa K."/>
            <person name="Mekata T."/>
            <person name="Ikunari K."/>
        </authorList>
    </citation>
    <scope>NUCLEOTIDE SEQUENCE</scope>
    <source>
        <strain evidence="1">EL160426</strain>
    </source>
</reference>
<sequence length="199" mass="20924">MDLMNMFQQQMTGAVVNQIAQKVGLGGNEQQTSQAAQNIFSTLMGAVSKNAATPQGAEALNKALDNDHDGGIMDNLMSFLSPGPTENVSERATNGSGILKHMLGNKEQGIVQGLSKMNNMSPDATQSMMQTIAPMVMGMLGQAKQKQGFDASSITQFLGGQQQPQSNNQLSGLMSMLDSDGDGNIMDDIGGMLGGMFGK</sequence>
<protein>
    <submittedName>
        <fullName evidence="1">DUF937 domain-containing protein</fullName>
    </submittedName>
</protein>
<evidence type="ECO:0000313" key="2">
    <source>
        <dbReference type="Proteomes" id="UP001060919"/>
    </source>
</evidence>
<dbReference type="EMBL" id="AP026867">
    <property type="protein sequence ID" value="BDS13410.1"/>
    <property type="molecule type" value="Genomic_DNA"/>
</dbReference>
<organism evidence="1 2">
    <name type="scientific">Aureispira anguillae</name>
    <dbReference type="NCBI Taxonomy" id="2864201"/>
    <lineage>
        <taxon>Bacteria</taxon>
        <taxon>Pseudomonadati</taxon>
        <taxon>Bacteroidota</taxon>
        <taxon>Saprospiria</taxon>
        <taxon>Saprospirales</taxon>
        <taxon>Saprospiraceae</taxon>
        <taxon>Aureispira</taxon>
    </lineage>
</organism>
<keyword evidence="2" id="KW-1185">Reference proteome</keyword>
<dbReference type="Pfam" id="PF06078">
    <property type="entry name" value="DUF937"/>
    <property type="match status" value="2"/>
</dbReference>
<accession>A0A915YI02</accession>
<dbReference type="InterPro" id="IPR009282">
    <property type="entry name" value="DUF937"/>
</dbReference>